<dbReference type="CDD" id="cd04859">
    <property type="entry name" value="Prim_Pol"/>
    <property type="match status" value="1"/>
</dbReference>
<protein>
    <submittedName>
        <fullName evidence="5">Bifunctional DNA primase/polymerase</fullName>
    </submittedName>
</protein>
<keyword evidence="2" id="KW-0732">Signal</keyword>
<proteinExistence type="predicted"/>
<reference evidence="5 6" key="1">
    <citation type="submission" date="2023-02" db="EMBL/GenBank/DDBJ databases">
        <title>Microbacterium betulae sp. nov., isolated from birch wood.</title>
        <authorList>
            <person name="Pasciak M."/>
            <person name="Pawlik K.J."/>
            <person name="Martynowski D."/>
            <person name="Laczmanski L."/>
            <person name="Ciekot J."/>
            <person name="Szponar B."/>
            <person name="Wojcik-Fatla A."/>
            <person name="Mackiewicz B."/>
            <person name="Farian E."/>
            <person name="Cholewa G."/>
            <person name="Cholewa A."/>
            <person name="Dutkiewicz J."/>
        </authorList>
    </citation>
    <scope>NUCLEOTIDE SEQUENCE [LARGE SCALE GENOMIC DNA]</scope>
    <source>
        <strain evidence="5 6">AB</strain>
    </source>
</reference>
<keyword evidence="6" id="KW-1185">Reference proteome</keyword>
<dbReference type="AlphaFoldDB" id="A0AA97FFY1"/>
<dbReference type="RefSeq" id="WP_317138410.1">
    <property type="nucleotide sequence ID" value="NZ_CP118157.1"/>
</dbReference>
<feature type="region of interest" description="Disordered" evidence="1">
    <location>
        <begin position="36"/>
        <end position="56"/>
    </location>
</feature>
<dbReference type="SMART" id="SM00942">
    <property type="entry name" value="PriCT_1"/>
    <property type="match status" value="1"/>
</dbReference>
<evidence type="ECO:0000256" key="1">
    <source>
        <dbReference type="SAM" id="MobiDB-lite"/>
    </source>
</evidence>
<evidence type="ECO:0000259" key="3">
    <source>
        <dbReference type="SMART" id="SM00942"/>
    </source>
</evidence>
<dbReference type="Pfam" id="PF09250">
    <property type="entry name" value="Prim-Pol"/>
    <property type="match status" value="1"/>
</dbReference>
<sequence>MSVASVLASLNGLSLPHAAARLAAAEVPVFPCVPGAKNPLLKPDEENPKSRPGGFRMATTNARQVAAWWRRWPSANIGVPTGTTSGVDVVDVDRKPGGDGFVAFERARRAGLLPGWLGVVRSASGGAHFYLPADPDRPQRSWQAAKAHVDFRGDGGYIIVPPSVIVVGEHRKGYELIAPATGKIAPVDAAALRDFLDPRPEPAVHRVSGPIRSGDAQRLAAWVAMRAEGERNRGLFWASCRLAEAGLSLPEMVDVLAPAGERAGLPPREVETTIRSAYRSVHVQPAVSTAGQGDASRRVPRLAGQVLS</sequence>
<organism evidence="5 6">
    <name type="scientific">Microbacterium betulae</name>
    <dbReference type="NCBI Taxonomy" id="2981139"/>
    <lineage>
        <taxon>Bacteria</taxon>
        <taxon>Bacillati</taxon>
        <taxon>Actinomycetota</taxon>
        <taxon>Actinomycetes</taxon>
        <taxon>Micrococcales</taxon>
        <taxon>Microbacteriaceae</taxon>
        <taxon>Microbacterium</taxon>
    </lineage>
</organism>
<dbReference type="SMART" id="SM00943">
    <property type="entry name" value="Prim-Pol"/>
    <property type="match status" value="1"/>
</dbReference>
<accession>A0AA97FFY1</accession>
<dbReference type="EMBL" id="CP118157">
    <property type="protein sequence ID" value="WOF21933.1"/>
    <property type="molecule type" value="Genomic_DNA"/>
</dbReference>
<dbReference type="InterPro" id="IPR015330">
    <property type="entry name" value="DNA_primase/pol_bifunc_N"/>
</dbReference>
<evidence type="ECO:0000259" key="4">
    <source>
        <dbReference type="SMART" id="SM00943"/>
    </source>
</evidence>
<evidence type="ECO:0000313" key="6">
    <source>
        <dbReference type="Proteomes" id="UP001305498"/>
    </source>
</evidence>
<feature type="region of interest" description="Disordered" evidence="1">
    <location>
        <begin position="285"/>
        <end position="308"/>
    </location>
</feature>
<feature type="domain" description="DNA primase/polymerase bifunctional N-terminal" evidence="4">
    <location>
        <begin position="19"/>
        <end position="196"/>
    </location>
</feature>
<evidence type="ECO:0000256" key="2">
    <source>
        <dbReference type="SAM" id="SignalP"/>
    </source>
</evidence>
<gene>
    <name evidence="5" type="ORF">N8K70_11125</name>
</gene>
<name>A0AA97FFY1_9MICO</name>
<evidence type="ECO:0000313" key="5">
    <source>
        <dbReference type="EMBL" id="WOF21933.1"/>
    </source>
</evidence>
<feature type="domain" description="Primase C-terminal 1" evidence="3">
    <location>
        <begin position="220"/>
        <end position="283"/>
    </location>
</feature>
<feature type="chain" id="PRO_5041697830" evidence="2">
    <location>
        <begin position="20"/>
        <end position="308"/>
    </location>
</feature>
<dbReference type="InterPro" id="IPR014820">
    <property type="entry name" value="PriCT_1"/>
</dbReference>
<dbReference type="SUPFAM" id="SSF56747">
    <property type="entry name" value="Prim-pol domain"/>
    <property type="match status" value="1"/>
</dbReference>
<dbReference type="KEGG" id="mbet:N8K70_11125"/>
<dbReference type="Proteomes" id="UP001305498">
    <property type="component" value="Chromosome"/>
</dbReference>
<feature type="signal peptide" evidence="2">
    <location>
        <begin position="1"/>
        <end position="19"/>
    </location>
</feature>